<evidence type="ECO:0000256" key="2">
    <source>
        <dbReference type="SAM" id="SignalP"/>
    </source>
</evidence>
<protein>
    <submittedName>
        <fullName evidence="3">Uncharacterized protein</fullName>
    </submittedName>
</protein>
<feature type="compositionally biased region" description="Basic and acidic residues" evidence="1">
    <location>
        <begin position="149"/>
        <end position="172"/>
    </location>
</feature>
<feature type="signal peptide" evidence="2">
    <location>
        <begin position="1"/>
        <end position="22"/>
    </location>
</feature>
<keyword evidence="2" id="KW-0732">Signal</keyword>
<keyword evidence="4" id="KW-1185">Reference proteome</keyword>
<feature type="region of interest" description="Disordered" evidence="1">
    <location>
        <begin position="141"/>
        <end position="240"/>
    </location>
</feature>
<organism evidence="3 4">
    <name type="scientific">Marasmius tenuissimus</name>
    <dbReference type="NCBI Taxonomy" id="585030"/>
    <lineage>
        <taxon>Eukaryota</taxon>
        <taxon>Fungi</taxon>
        <taxon>Dikarya</taxon>
        <taxon>Basidiomycota</taxon>
        <taxon>Agaricomycotina</taxon>
        <taxon>Agaricomycetes</taxon>
        <taxon>Agaricomycetidae</taxon>
        <taxon>Agaricales</taxon>
        <taxon>Marasmiineae</taxon>
        <taxon>Marasmiaceae</taxon>
        <taxon>Marasmius</taxon>
    </lineage>
</organism>
<reference evidence="3 4" key="1">
    <citation type="submission" date="2024-05" db="EMBL/GenBank/DDBJ databases">
        <title>A draft genome resource for the thread blight pathogen Marasmius tenuissimus strain MS-2.</title>
        <authorList>
            <person name="Yulfo-Soto G.E."/>
            <person name="Baruah I.K."/>
            <person name="Amoako-Attah I."/>
            <person name="Bukari Y."/>
            <person name="Meinhardt L.W."/>
            <person name="Bailey B.A."/>
            <person name="Cohen S.P."/>
        </authorList>
    </citation>
    <scope>NUCLEOTIDE SEQUENCE [LARGE SCALE GENOMIC DNA]</scope>
    <source>
        <strain evidence="3 4">MS-2</strain>
    </source>
</reference>
<feature type="compositionally biased region" description="Basic and acidic residues" evidence="1">
    <location>
        <begin position="209"/>
        <end position="219"/>
    </location>
</feature>
<accession>A0ABR2ZVA1</accession>
<evidence type="ECO:0000313" key="4">
    <source>
        <dbReference type="Proteomes" id="UP001437256"/>
    </source>
</evidence>
<feature type="compositionally biased region" description="Basic and acidic residues" evidence="1">
    <location>
        <begin position="227"/>
        <end position="238"/>
    </location>
</feature>
<feature type="chain" id="PRO_5045797862" evidence="2">
    <location>
        <begin position="23"/>
        <end position="270"/>
    </location>
</feature>
<name>A0ABR2ZVA1_9AGAR</name>
<gene>
    <name evidence="3" type="ORF">AAF712_007790</name>
</gene>
<evidence type="ECO:0000256" key="1">
    <source>
        <dbReference type="SAM" id="MobiDB-lite"/>
    </source>
</evidence>
<feature type="compositionally biased region" description="Basic and acidic residues" evidence="1">
    <location>
        <begin position="180"/>
        <end position="191"/>
    </location>
</feature>
<evidence type="ECO:0000313" key="3">
    <source>
        <dbReference type="EMBL" id="KAL0065278.1"/>
    </source>
</evidence>
<proteinExistence type="predicted"/>
<comment type="caution">
    <text evidence="3">The sequence shown here is derived from an EMBL/GenBank/DDBJ whole genome shotgun (WGS) entry which is preliminary data.</text>
</comment>
<dbReference type="Proteomes" id="UP001437256">
    <property type="component" value="Unassembled WGS sequence"/>
</dbReference>
<sequence length="270" mass="27987">MPSINKSISIVLLVGAASNVLAAPFKDATAVVESDPCVVKATETTVMTILGVADRLLDSKKYPEGCSEEQTRKCAAKETPADKEHAEKYCPKIKDCPSDMVSQVWKSCWLEPVKSSADQDEGLILGMGKDLPKIVVPVISGTVDLGNGGKDKDGKGKDGKDDKGKDGKDKGGLEVGIPGKDGKDGKKDGKDTNVGVDLPGKGNLPGNDKGSDGGKKDTVGVDVNVNGDDKKGSKDSKGADVTAEVDLGKDEGCPCASKNPLIKAEAKAAY</sequence>
<dbReference type="EMBL" id="JBBXMP010000050">
    <property type="protein sequence ID" value="KAL0065278.1"/>
    <property type="molecule type" value="Genomic_DNA"/>
</dbReference>